<evidence type="ECO:0008006" key="3">
    <source>
        <dbReference type="Google" id="ProtNLM"/>
    </source>
</evidence>
<evidence type="ECO:0000313" key="1">
    <source>
        <dbReference type="EMBL" id="KAG9259217.1"/>
    </source>
</evidence>
<dbReference type="InterPro" id="IPR036047">
    <property type="entry name" value="F-box-like_dom_sf"/>
</dbReference>
<dbReference type="AlphaFoldDB" id="A0A9P7ZXM4"/>
<dbReference type="OrthoDB" id="3219396at2759"/>
<keyword evidence="2" id="KW-1185">Reference proteome</keyword>
<organism evidence="1 2">
    <name type="scientific">Emericellopsis atlantica</name>
    <dbReference type="NCBI Taxonomy" id="2614577"/>
    <lineage>
        <taxon>Eukaryota</taxon>
        <taxon>Fungi</taxon>
        <taxon>Dikarya</taxon>
        <taxon>Ascomycota</taxon>
        <taxon>Pezizomycotina</taxon>
        <taxon>Sordariomycetes</taxon>
        <taxon>Hypocreomycetidae</taxon>
        <taxon>Hypocreales</taxon>
        <taxon>Bionectriaceae</taxon>
        <taxon>Emericellopsis</taxon>
    </lineage>
</organism>
<accession>A0A9P7ZXM4</accession>
<gene>
    <name evidence="1" type="ORF">F5Z01DRAFT_746537</name>
</gene>
<dbReference type="SUPFAM" id="SSF81383">
    <property type="entry name" value="F-box domain"/>
    <property type="match status" value="1"/>
</dbReference>
<dbReference type="EMBL" id="MU251242">
    <property type="protein sequence ID" value="KAG9259217.1"/>
    <property type="molecule type" value="Genomic_DNA"/>
</dbReference>
<evidence type="ECO:0000313" key="2">
    <source>
        <dbReference type="Proteomes" id="UP000887229"/>
    </source>
</evidence>
<dbReference type="RefSeq" id="XP_046123141.1">
    <property type="nucleotide sequence ID" value="XM_046266953.1"/>
</dbReference>
<protein>
    <recommendedName>
        <fullName evidence="3">F-box domain-containing protein</fullName>
    </recommendedName>
</protein>
<dbReference type="CDD" id="cd09917">
    <property type="entry name" value="F-box_SF"/>
    <property type="match status" value="1"/>
</dbReference>
<reference evidence="1" key="1">
    <citation type="journal article" date="2021" name="IMA Fungus">
        <title>Genomic characterization of three marine fungi, including Emericellopsis atlantica sp. nov. with signatures of a generalist lifestyle and marine biomass degradation.</title>
        <authorList>
            <person name="Hagestad O.C."/>
            <person name="Hou L."/>
            <person name="Andersen J.H."/>
            <person name="Hansen E.H."/>
            <person name="Altermark B."/>
            <person name="Li C."/>
            <person name="Kuhnert E."/>
            <person name="Cox R.J."/>
            <person name="Crous P.W."/>
            <person name="Spatafora J.W."/>
            <person name="Lail K."/>
            <person name="Amirebrahimi M."/>
            <person name="Lipzen A."/>
            <person name="Pangilinan J."/>
            <person name="Andreopoulos W."/>
            <person name="Hayes R.D."/>
            <person name="Ng V."/>
            <person name="Grigoriev I.V."/>
            <person name="Jackson S.A."/>
            <person name="Sutton T.D.S."/>
            <person name="Dobson A.D.W."/>
            <person name="Rama T."/>
        </authorList>
    </citation>
    <scope>NUCLEOTIDE SEQUENCE</scope>
    <source>
        <strain evidence="1">TS7</strain>
    </source>
</reference>
<dbReference type="GeneID" id="70297856"/>
<comment type="caution">
    <text evidence="1">The sequence shown here is derived from an EMBL/GenBank/DDBJ whole genome shotgun (WGS) entry which is preliminary data.</text>
</comment>
<dbReference type="Proteomes" id="UP000887229">
    <property type="component" value="Unassembled WGS sequence"/>
</dbReference>
<proteinExistence type="predicted"/>
<sequence>MEFERFGGDSFASLSGEIQRKAGSKIKHGERRAVPLLGCSDEAWRQITQYQYRSLAQLPEEVLLLIMKKLSPDCLWAVRQTSSVFFRLFQSRDFSASHGDPTLKSRQATFLLESLTADQRQIIRKHSRTGPEQELVADKPPVSQDGHRCASCAEVHQRGEHDPRLINLRQLYFCDACQENHAGIFFPAQSLRKYLNKTGGSLVCIGRLGLCTLCSHSSHAPVTWHAVEQVMLTTGERRKKNTFYQDPDHMHAVTCLKTDQKMRKVMCAFPRLEVNTFAEHADLRFGWDLPLFDMDAEKPPPLPEIRDFAAELIRNGALRGLKCCQHVVDRGQLQEFTSSICLCFEKPGYTKNPGDDDACCMVGEASASQGRQVLECEECAGDYAWRLISGRLFLSYRYGWEVIRPVSLGWLGILDSVPALVYSEENKHLLWCDDPACSTGQGKRWMEMVKEETWLQTFRFGDIEKLKEDFRIMRYQSQHRHQNPDKGYQMPPLYANASYFKTDDAAEELLRQIRAARKQAIASTNLAF</sequence>
<name>A0A9P7ZXM4_9HYPO</name>